<dbReference type="SUPFAM" id="SSF74924">
    <property type="entry name" value="Cap-Gly domain"/>
    <property type="match status" value="1"/>
</dbReference>
<gene>
    <name evidence="6" type="ORF">HKI87_02g11170</name>
</gene>
<sequence length="282" mass="31615">MADLKQFLSQTDVQALKAYVQGPSSQARADSTVLLHCTHSNLKNTSFFELRLDRHMSILSVKEKLKSHTGTAVGSMLLQLKDLGGNVVATLADDNTVLGFYSPQDGFTLHIIDIDPNSSSADGWLEDVSKVQKYEISEEDYNAREKTYRKFKEQKLKEDPTWTLQKEIAKRSGKEYKEPQQDPEFQAKEAEAVKPGMRCEVFPGGKRGEVMYVGKCEGLPLGFWVGVKYDEPIGKNDGQVKGKRYFECAPKYGGMVRPANLKVGDFPPVDDDIDFSDSEEEI</sequence>
<dbReference type="FunFam" id="2.30.30.190:FF:000013">
    <property type="entry name" value="Tubulin-folding cofactor B"/>
    <property type="match status" value="1"/>
</dbReference>
<protein>
    <submittedName>
        <fullName evidence="6">Tubulin folding cofactor B</fullName>
    </submittedName>
</protein>
<evidence type="ECO:0000256" key="2">
    <source>
        <dbReference type="ARBA" id="ARBA00022490"/>
    </source>
</evidence>
<evidence type="ECO:0000259" key="5">
    <source>
        <dbReference type="PROSITE" id="PS50245"/>
    </source>
</evidence>
<dbReference type="GO" id="GO:0051010">
    <property type="term" value="F:microtubule plus-end binding"/>
    <property type="evidence" value="ECO:0007669"/>
    <property type="project" value="TreeGrafter"/>
</dbReference>
<dbReference type="PANTHER" id="PTHR18916">
    <property type="entry name" value="DYNACTIN 1-RELATED MICROTUBULE-BINDING"/>
    <property type="match status" value="1"/>
</dbReference>
<comment type="subcellular location">
    <subcellularLocation>
        <location evidence="1">Cytoplasm</location>
    </subcellularLocation>
</comment>
<dbReference type="SMART" id="SM01052">
    <property type="entry name" value="CAP_GLY"/>
    <property type="match status" value="1"/>
</dbReference>
<dbReference type="AlphaFoldDB" id="A0AAX4P0L7"/>
<name>A0AAX4P0L7_9CHLO</name>
<accession>A0AAX4P0L7</accession>
<dbReference type="Gene3D" id="2.30.30.190">
    <property type="entry name" value="CAP Gly-rich-like domain"/>
    <property type="match status" value="1"/>
</dbReference>
<dbReference type="PANTHER" id="PTHR18916:SF85">
    <property type="entry name" value="TUBULIN-FOLDING COFACTOR B"/>
    <property type="match status" value="1"/>
</dbReference>
<evidence type="ECO:0000256" key="3">
    <source>
        <dbReference type="ARBA" id="ARBA00023186"/>
    </source>
</evidence>
<dbReference type="Proteomes" id="UP001472866">
    <property type="component" value="Chromosome 02"/>
</dbReference>
<evidence type="ECO:0000256" key="4">
    <source>
        <dbReference type="ARBA" id="ARBA00025779"/>
    </source>
</evidence>
<dbReference type="GO" id="GO:0031122">
    <property type="term" value="P:cytoplasmic microtubule organization"/>
    <property type="evidence" value="ECO:0007669"/>
    <property type="project" value="TreeGrafter"/>
</dbReference>
<comment type="similarity">
    <text evidence="4">Belongs to the TBCB family.</text>
</comment>
<proteinExistence type="inferred from homology"/>
<keyword evidence="2" id="KW-0963">Cytoplasm</keyword>
<dbReference type="InterPro" id="IPR045172">
    <property type="entry name" value="TBCB_Ubl"/>
</dbReference>
<keyword evidence="7" id="KW-1185">Reference proteome</keyword>
<dbReference type="SUPFAM" id="SSF54236">
    <property type="entry name" value="Ubiquitin-like"/>
    <property type="match status" value="1"/>
</dbReference>
<reference evidence="6 7" key="1">
    <citation type="submission" date="2024-03" db="EMBL/GenBank/DDBJ databases">
        <title>Complete genome sequence of the green alga Chloropicon roscoffensis RCC1871.</title>
        <authorList>
            <person name="Lemieux C."/>
            <person name="Pombert J.-F."/>
            <person name="Otis C."/>
            <person name="Turmel M."/>
        </authorList>
    </citation>
    <scope>NUCLEOTIDE SEQUENCE [LARGE SCALE GENOMIC DNA]</scope>
    <source>
        <strain evidence="6 7">RCC1871</strain>
    </source>
</reference>
<dbReference type="GO" id="GO:0005829">
    <property type="term" value="C:cytosol"/>
    <property type="evidence" value="ECO:0007669"/>
    <property type="project" value="UniProtKB-ARBA"/>
</dbReference>
<feature type="domain" description="CAP-Gly" evidence="5">
    <location>
        <begin position="222"/>
        <end position="257"/>
    </location>
</feature>
<dbReference type="InterPro" id="IPR036859">
    <property type="entry name" value="CAP-Gly_dom_sf"/>
</dbReference>
<dbReference type="GO" id="GO:0035371">
    <property type="term" value="C:microtubule plus-end"/>
    <property type="evidence" value="ECO:0007669"/>
    <property type="project" value="TreeGrafter"/>
</dbReference>
<dbReference type="PROSITE" id="PS50245">
    <property type="entry name" value="CAP_GLY_2"/>
    <property type="match status" value="1"/>
</dbReference>
<dbReference type="CDD" id="cd01789">
    <property type="entry name" value="Ubl_TBCB"/>
    <property type="match status" value="1"/>
</dbReference>
<dbReference type="GO" id="GO:0007021">
    <property type="term" value="P:tubulin complex assembly"/>
    <property type="evidence" value="ECO:0007669"/>
    <property type="project" value="InterPro"/>
</dbReference>
<organism evidence="6 7">
    <name type="scientific">Chloropicon roscoffensis</name>
    <dbReference type="NCBI Taxonomy" id="1461544"/>
    <lineage>
        <taxon>Eukaryota</taxon>
        <taxon>Viridiplantae</taxon>
        <taxon>Chlorophyta</taxon>
        <taxon>Chloropicophyceae</taxon>
        <taxon>Chloropicales</taxon>
        <taxon>Chloropicaceae</taxon>
        <taxon>Chloropicon</taxon>
    </lineage>
</organism>
<dbReference type="GO" id="GO:0005634">
    <property type="term" value="C:nucleus"/>
    <property type="evidence" value="ECO:0007669"/>
    <property type="project" value="TreeGrafter"/>
</dbReference>
<dbReference type="InterPro" id="IPR000938">
    <property type="entry name" value="CAP-Gly_domain"/>
</dbReference>
<dbReference type="Pfam" id="PF14560">
    <property type="entry name" value="Ubiquitin_2"/>
    <property type="match status" value="1"/>
</dbReference>
<dbReference type="GO" id="GO:0043014">
    <property type="term" value="F:alpha-tubulin binding"/>
    <property type="evidence" value="ECO:0007669"/>
    <property type="project" value="InterPro"/>
</dbReference>
<dbReference type="Pfam" id="PF01302">
    <property type="entry name" value="CAP_GLY"/>
    <property type="match status" value="1"/>
</dbReference>
<dbReference type="EMBL" id="CP151502">
    <property type="protein sequence ID" value="WZN59591.1"/>
    <property type="molecule type" value="Genomic_DNA"/>
</dbReference>
<evidence type="ECO:0000313" key="6">
    <source>
        <dbReference type="EMBL" id="WZN59591.1"/>
    </source>
</evidence>
<evidence type="ECO:0000313" key="7">
    <source>
        <dbReference type="Proteomes" id="UP001472866"/>
    </source>
</evidence>
<keyword evidence="3" id="KW-0143">Chaperone</keyword>
<dbReference type="InterPro" id="IPR029071">
    <property type="entry name" value="Ubiquitin-like_domsf"/>
</dbReference>
<dbReference type="Gene3D" id="3.10.20.90">
    <property type="entry name" value="Phosphatidylinositol 3-kinase Catalytic Subunit, Chain A, domain 1"/>
    <property type="match status" value="1"/>
</dbReference>
<evidence type="ECO:0000256" key="1">
    <source>
        <dbReference type="ARBA" id="ARBA00004496"/>
    </source>
</evidence>
<dbReference type="InterPro" id="IPR000626">
    <property type="entry name" value="Ubiquitin-like_dom"/>
</dbReference>
<dbReference type="GO" id="GO:0007023">
    <property type="term" value="P:post-chaperonin tubulin folding pathway"/>
    <property type="evidence" value="ECO:0007669"/>
    <property type="project" value="InterPro"/>
</dbReference>